<protein>
    <submittedName>
        <fullName evidence="2">Uncharacterized protein</fullName>
    </submittedName>
</protein>
<organism evidence="2 3">
    <name type="scientific">Haematospirillum jordaniae</name>
    <dbReference type="NCBI Taxonomy" id="1549855"/>
    <lineage>
        <taxon>Bacteria</taxon>
        <taxon>Pseudomonadati</taxon>
        <taxon>Pseudomonadota</taxon>
        <taxon>Alphaproteobacteria</taxon>
        <taxon>Rhodospirillales</taxon>
        <taxon>Novispirillaceae</taxon>
        <taxon>Haematospirillum</taxon>
    </lineage>
</organism>
<gene>
    <name evidence="2" type="ORF">AY555_08645</name>
</gene>
<feature type="signal peptide" evidence="1">
    <location>
        <begin position="1"/>
        <end position="23"/>
    </location>
</feature>
<dbReference type="Proteomes" id="UP000076066">
    <property type="component" value="Chromosome"/>
</dbReference>
<sequence>MWCAVLYGSCLFMLASLLASVSAEDVRRSWTLDVDPAACRLQADLPSGDSADYVAGVDVHGHPVVPADGNEAQALSSGLMGEHIVIELEANLARQFSLTPLAEAKGYIGAITIKNQTILLNGKPLNYLGRDALREACRHNEQLYRGASSPKPVR</sequence>
<evidence type="ECO:0000313" key="2">
    <source>
        <dbReference type="EMBL" id="AMW35230.1"/>
    </source>
</evidence>
<evidence type="ECO:0000256" key="1">
    <source>
        <dbReference type="SAM" id="SignalP"/>
    </source>
</evidence>
<dbReference type="EMBL" id="CP014525">
    <property type="protein sequence ID" value="AMW35230.1"/>
    <property type="molecule type" value="Genomic_DNA"/>
</dbReference>
<keyword evidence="3" id="KW-1185">Reference proteome</keyword>
<reference evidence="2 3" key="1">
    <citation type="submission" date="2016-02" db="EMBL/GenBank/DDBJ databases">
        <title>Complete Genome of H5569, the type strain of the newly described species Haematospirillium jordaniae.</title>
        <authorList>
            <person name="Nicholson A.C."/>
            <person name="Humrighouse B.W."/>
            <person name="Loparov V."/>
            <person name="McQuiston J.R."/>
        </authorList>
    </citation>
    <scope>NUCLEOTIDE SEQUENCE [LARGE SCALE GENOMIC DNA]</scope>
    <source>
        <strain evidence="2 3">H5569</strain>
    </source>
</reference>
<proteinExistence type="predicted"/>
<feature type="chain" id="PRO_5007507820" evidence="1">
    <location>
        <begin position="24"/>
        <end position="154"/>
    </location>
</feature>
<keyword evidence="1" id="KW-0732">Signal</keyword>
<evidence type="ECO:0000313" key="3">
    <source>
        <dbReference type="Proteomes" id="UP000076066"/>
    </source>
</evidence>
<dbReference type="AlphaFoldDB" id="A0A143DFD2"/>
<accession>A0A143DFD2</accession>
<name>A0A143DFD2_9PROT</name>
<dbReference type="KEGG" id="hjo:AY555_08645"/>